<dbReference type="PANTHER" id="PTHR43948:SF23">
    <property type="entry name" value="DNAJ DOMAIN PROTEIN (AFU_ORTHOLOGUE AFUA_1G15460)"/>
    <property type="match status" value="1"/>
</dbReference>
<feature type="compositionally biased region" description="Basic and acidic residues" evidence="1">
    <location>
        <begin position="137"/>
        <end position="191"/>
    </location>
</feature>
<dbReference type="GO" id="GO:0051087">
    <property type="term" value="F:protein-folding chaperone binding"/>
    <property type="evidence" value="ECO:0007669"/>
    <property type="project" value="TreeGrafter"/>
</dbReference>
<dbReference type="CDD" id="cd06257">
    <property type="entry name" value="DnaJ"/>
    <property type="match status" value="1"/>
</dbReference>
<dbReference type="Proteomes" id="UP001178507">
    <property type="component" value="Unassembled WGS sequence"/>
</dbReference>
<dbReference type="GO" id="GO:0005634">
    <property type="term" value="C:nucleus"/>
    <property type="evidence" value="ECO:0007669"/>
    <property type="project" value="TreeGrafter"/>
</dbReference>
<feature type="compositionally biased region" description="Basic and acidic residues" evidence="1">
    <location>
        <begin position="15"/>
        <end position="40"/>
    </location>
</feature>
<dbReference type="PROSITE" id="PS50076">
    <property type="entry name" value="DNAJ_2"/>
    <property type="match status" value="1"/>
</dbReference>
<evidence type="ECO:0000313" key="4">
    <source>
        <dbReference type="Proteomes" id="UP001178507"/>
    </source>
</evidence>
<feature type="region of interest" description="Disordered" evidence="1">
    <location>
        <begin position="59"/>
        <end position="217"/>
    </location>
</feature>
<gene>
    <name evidence="3" type="ORF">EVOR1521_LOCUS12570</name>
</gene>
<feature type="region of interest" description="Disordered" evidence="1">
    <location>
        <begin position="15"/>
        <end position="47"/>
    </location>
</feature>
<proteinExistence type="predicted"/>
<evidence type="ECO:0000256" key="1">
    <source>
        <dbReference type="SAM" id="MobiDB-lite"/>
    </source>
</evidence>
<dbReference type="PRINTS" id="PR00625">
    <property type="entry name" value="JDOMAIN"/>
</dbReference>
<sequence length="274" mass="31128">MVSFRDPYAVLGLDSKSDERKVKAAYHREARRWHPDKQDPQADTTARFQQVQQAYEQILAQRIQKSAQPKEPSATPATPTPPAPRKEKRDAAGRGACGEVAGAAPVGTEEERRRRVEEHMQREAEAFLSGSAAPKAPDVRPSKASLHDMLQKAQERQKKQTESIQERLREWSAKVERAGQRKVGDSRDSKRQSPRRAQPEVALTSKGPTPRPTSPMLLGRLRSRETQGIEEDLDLQQLLEGNRLAVCRWYVLFRLVLLMHHRERAKARLQSALR</sequence>
<feature type="domain" description="J" evidence="2">
    <location>
        <begin position="6"/>
        <end position="93"/>
    </location>
</feature>
<dbReference type="InterPro" id="IPR001623">
    <property type="entry name" value="DnaJ_domain"/>
</dbReference>
<dbReference type="GO" id="GO:0044183">
    <property type="term" value="F:protein folding chaperone"/>
    <property type="evidence" value="ECO:0007669"/>
    <property type="project" value="TreeGrafter"/>
</dbReference>
<protein>
    <recommendedName>
        <fullName evidence="2">J domain-containing protein</fullName>
    </recommendedName>
</protein>
<dbReference type="EMBL" id="CAUJNA010001335">
    <property type="protein sequence ID" value="CAJ1386130.1"/>
    <property type="molecule type" value="Genomic_DNA"/>
</dbReference>
<dbReference type="GO" id="GO:0051082">
    <property type="term" value="F:unfolded protein binding"/>
    <property type="evidence" value="ECO:0007669"/>
    <property type="project" value="TreeGrafter"/>
</dbReference>
<dbReference type="Gene3D" id="1.10.287.110">
    <property type="entry name" value="DnaJ domain"/>
    <property type="match status" value="1"/>
</dbReference>
<organism evidence="3 4">
    <name type="scientific">Effrenium voratum</name>
    <dbReference type="NCBI Taxonomy" id="2562239"/>
    <lineage>
        <taxon>Eukaryota</taxon>
        <taxon>Sar</taxon>
        <taxon>Alveolata</taxon>
        <taxon>Dinophyceae</taxon>
        <taxon>Suessiales</taxon>
        <taxon>Symbiodiniaceae</taxon>
        <taxon>Effrenium</taxon>
    </lineage>
</organism>
<accession>A0AA36MU60</accession>
<feature type="compositionally biased region" description="Basic and acidic residues" evidence="1">
    <location>
        <begin position="109"/>
        <end position="125"/>
    </location>
</feature>
<keyword evidence="4" id="KW-1185">Reference proteome</keyword>
<evidence type="ECO:0000313" key="3">
    <source>
        <dbReference type="EMBL" id="CAJ1386130.1"/>
    </source>
</evidence>
<comment type="caution">
    <text evidence="3">The sequence shown here is derived from an EMBL/GenBank/DDBJ whole genome shotgun (WGS) entry which is preliminary data.</text>
</comment>
<dbReference type="AlphaFoldDB" id="A0AA36MU60"/>
<dbReference type="InterPro" id="IPR036869">
    <property type="entry name" value="J_dom_sf"/>
</dbReference>
<dbReference type="Pfam" id="PF00226">
    <property type="entry name" value="DnaJ"/>
    <property type="match status" value="1"/>
</dbReference>
<dbReference type="GO" id="GO:0005737">
    <property type="term" value="C:cytoplasm"/>
    <property type="evidence" value="ECO:0007669"/>
    <property type="project" value="TreeGrafter"/>
</dbReference>
<reference evidence="3" key="1">
    <citation type="submission" date="2023-08" db="EMBL/GenBank/DDBJ databases">
        <authorList>
            <person name="Chen Y."/>
            <person name="Shah S."/>
            <person name="Dougan E. K."/>
            <person name="Thang M."/>
            <person name="Chan C."/>
        </authorList>
    </citation>
    <scope>NUCLEOTIDE SEQUENCE</scope>
</reference>
<dbReference type="SUPFAM" id="SSF46565">
    <property type="entry name" value="Chaperone J-domain"/>
    <property type="match status" value="1"/>
</dbReference>
<evidence type="ECO:0000259" key="2">
    <source>
        <dbReference type="PROSITE" id="PS50076"/>
    </source>
</evidence>
<name>A0AA36MU60_9DINO</name>
<dbReference type="PANTHER" id="PTHR43948">
    <property type="entry name" value="DNAJ HOMOLOG SUBFAMILY B"/>
    <property type="match status" value="1"/>
</dbReference>
<dbReference type="SMART" id="SM00271">
    <property type="entry name" value="DnaJ"/>
    <property type="match status" value="1"/>
</dbReference>